<feature type="compositionally biased region" description="Low complexity" evidence="11">
    <location>
        <begin position="1"/>
        <end position="32"/>
    </location>
</feature>
<dbReference type="OrthoDB" id="193856at2759"/>
<keyword evidence="5" id="KW-0677">Repeat</keyword>
<dbReference type="Pfam" id="PF00153">
    <property type="entry name" value="Mito_carr"/>
    <property type="match status" value="3"/>
</dbReference>
<evidence type="ECO:0000256" key="1">
    <source>
        <dbReference type="ARBA" id="ARBA00004225"/>
    </source>
</evidence>
<evidence type="ECO:0000256" key="10">
    <source>
        <dbReference type="RuleBase" id="RU000488"/>
    </source>
</evidence>
<keyword evidence="7" id="KW-0496">Mitochondrion</keyword>
<keyword evidence="4 9" id="KW-0812">Transmembrane</keyword>
<dbReference type="GO" id="GO:0031966">
    <property type="term" value="C:mitochondrial membrane"/>
    <property type="evidence" value="ECO:0007669"/>
    <property type="project" value="UniProtKB-SubCell"/>
</dbReference>
<dbReference type="SUPFAM" id="SSF103506">
    <property type="entry name" value="Mitochondrial carrier"/>
    <property type="match status" value="1"/>
</dbReference>
<dbReference type="PANTHER" id="PTHR45624:SF57">
    <property type="entry name" value="MITOCHONDRIAL SUBSTRATE CARRIER FAMILY PROTEIN L"/>
    <property type="match status" value="1"/>
</dbReference>
<feature type="region of interest" description="Disordered" evidence="11">
    <location>
        <begin position="1"/>
        <end position="38"/>
    </location>
</feature>
<evidence type="ECO:0000256" key="3">
    <source>
        <dbReference type="ARBA" id="ARBA00022448"/>
    </source>
</evidence>
<protein>
    <submittedName>
        <fullName evidence="12">Mitochondrial carrier domain-containing protein</fullName>
    </submittedName>
</protein>
<evidence type="ECO:0000256" key="9">
    <source>
        <dbReference type="PROSITE-ProRule" id="PRU00282"/>
    </source>
</evidence>
<evidence type="ECO:0000256" key="2">
    <source>
        <dbReference type="ARBA" id="ARBA00006375"/>
    </source>
</evidence>
<keyword evidence="6" id="KW-1133">Transmembrane helix</keyword>
<gene>
    <name evidence="12" type="ORF">BCR35DRAFT_288449</name>
</gene>
<dbReference type="InterPro" id="IPR050567">
    <property type="entry name" value="Mitochondrial_Carrier"/>
</dbReference>
<comment type="caution">
    <text evidence="12">The sequence shown here is derived from an EMBL/GenBank/DDBJ whole genome shotgun (WGS) entry which is preliminary data.</text>
</comment>
<dbReference type="PANTHER" id="PTHR45624">
    <property type="entry name" value="MITOCHONDRIAL BASIC AMINO ACIDS TRANSPORTER-RELATED"/>
    <property type="match status" value="1"/>
</dbReference>
<dbReference type="AlphaFoldDB" id="A0A1Y2G102"/>
<keyword evidence="8 9" id="KW-0472">Membrane</keyword>
<evidence type="ECO:0000313" key="12">
    <source>
        <dbReference type="EMBL" id="ORY89145.1"/>
    </source>
</evidence>
<feature type="repeat" description="Solcar" evidence="9">
    <location>
        <begin position="151"/>
        <end position="237"/>
    </location>
</feature>
<evidence type="ECO:0000256" key="7">
    <source>
        <dbReference type="ARBA" id="ARBA00023128"/>
    </source>
</evidence>
<evidence type="ECO:0000256" key="5">
    <source>
        <dbReference type="ARBA" id="ARBA00022737"/>
    </source>
</evidence>
<comment type="similarity">
    <text evidence="2 10">Belongs to the mitochondrial carrier (TC 2.A.29) family.</text>
</comment>
<name>A0A1Y2G102_9BASI</name>
<keyword evidence="3 10" id="KW-0813">Transport</keyword>
<comment type="subcellular location">
    <subcellularLocation>
        <location evidence="1">Mitochondrion membrane</location>
        <topology evidence="1">Multi-pass membrane protein</topology>
    </subcellularLocation>
</comment>
<dbReference type="Gene3D" id="1.50.40.10">
    <property type="entry name" value="Mitochondrial carrier domain"/>
    <property type="match status" value="2"/>
</dbReference>
<accession>A0A1Y2G102</accession>
<feature type="repeat" description="Solcar" evidence="9">
    <location>
        <begin position="250"/>
        <end position="337"/>
    </location>
</feature>
<proteinExistence type="inferred from homology"/>
<evidence type="ECO:0000256" key="4">
    <source>
        <dbReference type="ARBA" id="ARBA00022692"/>
    </source>
</evidence>
<evidence type="ECO:0000256" key="11">
    <source>
        <dbReference type="SAM" id="MobiDB-lite"/>
    </source>
</evidence>
<dbReference type="InParanoid" id="A0A1Y2G102"/>
<dbReference type="STRING" id="106004.A0A1Y2G102"/>
<dbReference type="GO" id="GO:1990575">
    <property type="term" value="P:mitochondrial L-ornithine transmembrane transport"/>
    <property type="evidence" value="ECO:0007669"/>
    <property type="project" value="TreeGrafter"/>
</dbReference>
<dbReference type="InterPro" id="IPR002067">
    <property type="entry name" value="MCP"/>
</dbReference>
<keyword evidence="13" id="KW-1185">Reference proteome</keyword>
<dbReference type="EMBL" id="MCGR01000007">
    <property type="protein sequence ID" value="ORY89145.1"/>
    <property type="molecule type" value="Genomic_DNA"/>
</dbReference>
<evidence type="ECO:0000313" key="13">
    <source>
        <dbReference type="Proteomes" id="UP000193467"/>
    </source>
</evidence>
<evidence type="ECO:0000256" key="6">
    <source>
        <dbReference type="ARBA" id="ARBA00022989"/>
    </source>
</evidence>
<evidence type="ECO:0000256" key="8">
    <source>
        <dbReference type="ARBA" id="ARBA00023136"/>
    </source>
</evidence>
<reference evidence="12 13" key="1">
    <citation type="submission" date="2016-07" db="EMBL/GenBank/DDBJ databases">
        <title>Pervasive Adenine N6-methylation of Active Genes in Fungi.</title>
        <authorList>
            <consortium name="DOE Joint Genome Institute"/>
            <person name="Mondo S.J."/>
            <person name="Dannebaum R.O."/>
            <person name="Kuo R.C."/>
            <person name="Labutti K."/>
            <person name="Haridas S."/>
            <person name="Kuo A."/>
            <person name="Salamov A."/>
            <person name="Ahrendt S.R."/>
            <person name="Lipzen A."/>
            <person name="Sullivan W."/>
            <person name="Andreopoulos W.B."/>
            <person name="Clum A."/>
            <person name="Lindquist E."/>
            <person name="Daum C."/>
            <person name="Ramamoorthy G.K."/>
            <person name="Gryganskyi A."/>
            <person name="Culley D."/>
            <person name="Magnuson J.K."/>
            <person name="James T.Y."/>
            <person name="O'Malley M.A."/>
            <person name="Stajich J.E."/>
            <person name="Spatafora J.W."/>
            <person name="Visel A."/>
            <person name="Grigoriev I.V."/>
        </authorList>
    </citation>
    <scope>NUCLEOTIDE SEQUENCE [LARGE SCALE GENOMIC DNA]</scope>
    <source>
        <strain evidence="12 13">62-1032</strain>
    </source>
</reference>
<sequence>MATSPSSSTSTIPASPTSSATAPATTTGVSSALPPQPIANTADTQVRWKGFAAGVASGATKLLVGHPFDTIKTRMQCSPPGTFTGPLDCLKRTIKLEGPRALYKGASPPAVGWAMSDAVLLGSLHNYRLMFARLEARQRGEDVGDEAAARLSLKGHTASGILAGMSASCVICPVEHIKAKLQMQMTGPKLYKNPIDCVAQVYRANGPTGLYRGFFATLLFRSWFGAYFCSYEIMMRRFRAVPEESKWKVSSGTATFLSGGMASNAFWIGSFPFDTIKNRMMTDSPTNPKYKGIKDVALKVWAEGGPKAFYRGFVPCLLRAFPTNASALLVWETTMQFLGAEQLKT</sequence>
<dbReference type="PRINTS" id="PR00926">
    <property type="entry name" value="MITOCARRIER"/>
</dbReference>
<organism evidence="12 13">
    <name type="scientific">Leucosporidium creatinivorum</name>
    <dbReference type="NCBI Taxonomy" id="106004"/>
    <lineage>
        <taxon>Eukaryota</taxon>
        <taxon>Fungi</taxon>
        <taxon>Dikarya</taxon>
        <taxon>Basidiomycota</taxon>
        <taxon>Pucciniomycotina</taxon>
        <taxon>Microbotryomycetes</taxon>
        <taxon>Leucosporidiales</taxon>
        <taxon>Leucosporidium</taxon>
    </lineage>
</organism>
<dbReference type="InterPro" id="IPR023395">
    <property type="entry name" value="MCP_dom_sf"/>
</dbReference>
<feature type="repeat" description="Solcar" evidence="9">
    <location>
        <begin position="44"/>
        <end position="130"/>
    </location>
</feature>
<dbReference type="PROSITE" id="PS50920">
    <property type="entry name" value="SOLCAR"/>
    <property type="match status" value="3"/>
</dbReference>
<dbReference type="Proteomes" id="UP000193467">
    <property type="component" value="Unassembled WGS sequence"/>
</dbReference>
<dbReference type="GO" id="GO:0000064">
    <property type="term" value="F:L-ornithine transmembrane transporter activity"/>
    <property type="evidence" value="ECO:0007669"/>
    <property type="project" value="TreeGrafter"/>
</dbReference>
<dbReference type="InterPro" id="IPR018108">
    <property type="entry name" value="MCP_transmembrane"/>
</dbReference>